<gene>
    <name evidence="6" type="ORF">Tco_0769087</name>
</gene>
<dbReference type="PROSITE" id="PS50994">
    <property type="entry name" value="INTEGRASE"/>
    <property type="match status" value="1"/>
</dbReference>
<dbReference type="Gene3D" id="3.30.420.10">
    <property type="entry name" value="Ribonuclease H-like superfamily/Ribonuclease H"/>
    <property type="match status" value="1"/>
</dbReference>
<keyword evidence="1" id="KW-0863">Zinc-finger</keyword>
<reference evidence="6" key="2">
    <citation type="submission" date="2022-01" db="EMBL/GenBank/DDBJ databases">
        <authorList>
            <person name="Yamashiro T."/>
            <person name="Shiraishi A."/>
            <person name="Satake H."/>
            <person name="Nakayama K."/>
        </authorList>
    </citation>
    <scope>NUCLEOTIDE SEQUENCE</scope>
</reference>
<dbReference type="SUPFAM" id="SSF53098">
    <property type="entry name" value="Ribonuclease H-like"/>
    <property type="match status" value="1"/>
</dbReference>
<dbReference type="InterPro" id="IPR043502">
    <property type="entry name" value="DNA/RNA_pol_sf"/>
</dbReference>
<feature type="compositionally biased region" description="Basic and acidic residues" evidence="3">
    <location>
        <begin position="792"/>
        <end position="814"/>
    </location>
</feature>
<reference evidence="6" key="1">
    <citation type="journal article" date="2022" name="Int. J. Mol. Sci.">
        <title>Draft Genome of Tanacetum Coccineum: Genomic Comparison of Closely Related Tanacetum-Family Plants.</title>
        <authorList>
            <person name="Yamashiro T."/>
            <person name="Shiraishi A."/>
            <person name="Nakayama K."/>
            <person name="Satake H."/>
        </authorList>
    </citation>
    <scope>NUCLEOTIDE SEQUENCE</scope>
</reference>
<comment type="caution">
    <text evidence="6">The sequence shown here is derived from an EMBL/GenBank/DDBJ whole genome shotgun (WGS) entry which is preliminary data.</text>
</comment>
<evidence type="ECO:0000256" key="1">
    <source>
        <dbReference type="PROSITE-ProRule" id="PRU00047"/>
    </source>
</evidence>
<evidence type="ECO:0000313" key="6">
    <source>
        <dbReference type="EMBL" id="GJS86451.1"/>
    </source>
</evidence>
<dbReference type="InterPro" id="IPR013103">
    <property type="entry name" value="RVT_2"/>
</dbReference>
<dbReference type="PROSITE" id="PS50158">
    <property type="entry name" value="ZF_CCHC"/>
    <property type="match status" value="1"/>
</dbReference>
<dbReference type="Pfam" id="PF07727">
    <property type="entry name" value="RVT_2"/>
    <property type="match status" value="1"/>
</dbReference>
<evidence type="ECO:0000259" key="5">
    <source>
        <dbReference type="PROSITE" id="PS50994"/>
    </source>
</evidence>
<feature type="coiled-coil region" evidence="2">
    <location>
        <begin position="333"/>
        <end position="367"/>
    </location>
</feature>
<dbReference type="SUPFAM" id="SSF57756">
    <property type="entry name" value="Retrovirus zinc finger-like domains"/>
    <property type="match status" value="1"/>
</dbReference>
<feature type="compositionally biased region" description="Polar residues" evidence="3">
    <location>
        <begin position="158"/>
        <end position="181"/>
    </location>
</feature>
<proteinExistence type="predicted"/>
<feature type="domain" description="Integrase catalytic" evidence="5">
    <location>
        <begin position="486"/>
        <end position="682"/>
    </location>
</feature>
<dbReference type="Pfam" id="PF25597">
    <property type="entry name" value="SH3_retrovirus"/>
    <property type="match status" value="1"/>
</dbReference>
<keyword evidence="7" id="KW-1185">Reference proteome</keyword>
<protein>
    <submittedName>
        <fullName evidence="6">Retrovirus-related pol polyprotein from transposon TNT 1-94</fullName>
    </submittedName>
</protein>
<evidence type="ECO:0000256" key="2">
    <source>
        <dbReference type="SAM" id="Coils"/>
    </source>
</evidence>
<dbReference type="InterPro" id="IPR012337">
    <property type="entry name" value="RNaseH-like_sf"/>
</dbReference>
<dbReference type="EMBL" id="BQNB010011125">
    <property type="protein sequence ID" value="GJS86451.1"/>
    <property type="molecule type" value="Genomic_DNA"/>
</dbReference>
<dbReference type="InterPro" id="IPR036397">
    <property type="entry name" value="RNaseH_sf"/>
</dbReference>
<evidence type="ECO:0000313" key="7">
    <source>
        <dbReference type="Proteomes" id="UP001151760"/>
    </source>
</evidence>
<dbReference type="InterPro" id="IPR001878">
    <property type="entry name" value="Znf_CCHC"/>
</dbReference>
<feature type="region of interest" description="Disordered" evidence="3">
    <location>
        <begin position="158"/>
        <end position="195"/>
    </location>
</feature>
<keyword evidence="1" id="KW-0862">Zinc</keyword>
<evidence type="ECO:0000259" key="4">
    <source>
        <dbReference type="PROSITE" id="PS50158"/>
    </source>
</evidence>
<dbReference type="Gene3D" id="4.10.60.10">
    <property type="entry name" value="Zinc finger, CCHC-type"/>
    <property type="match status" value="1"/>
</dbReference>
<dbReference type="InterPro" id="IPR036875">
    <property type="entry name" value="Znf_CCHC_sf"/>
</dbReference>
<keyword evidence="1" id="KW-0479">Metal-binding</keyword>
<evidence type="ECO:0000256" key="3">
    <source>
        <dbReference type="SAM" id="MobiDB-lite"/>
    </source>
</evidence>
<organism evidence="6 7">
    <name type="scientific">Tanacetum coccineum</name>
    <dbReference type="NCBI Taxonomy" id="301880"/>
    <lineage>
        <taxon>Eukaryota</taxon>
        <taxon>Viridiplantae</taxon>
        <taxon>Streptophyta</taxon>
        <taxon>Embryophyta</taxon>
        <taxon>Tracheophyta</taxon>
        <taxon>Spermatophyta</taxon>
        <taxon>Magnoliopsida</taxon>
        <taxon>eudicotyledons</taxon>
        <taxon>Gunneridae</taxon>
        <taxon>Pentapetalae</taxon>
        <taxon>asterids</taxon>
        <taxon>campanulids</taxon>
        <taxon>Asterales</taxon>
        <taxon>Asteraceae</taxon>
        <taxon>Asteroideae</taxon>
        <taxon>Anthemideae</taxon>
        <taxon>Anthemidinae</taxon>
        <taxon>Tanacetum</taxon>
    </lineage>
</organism>
<dbReference type="PANTHER" id="PTHR11439:SF495">
    <property type="entry name" value="REVERSE TRANSCRIPTASE, RNA-DEPENDENT DNA POLYMERASE-RELATED"/>
    <property type="match status" value="1"/>
</dbReference>
<accession>A0ABQ4Z9Q1</accession>
<dbReference type="CDD" id="cd09272">
    <property type="entry name" value="RNase_HI_RT_Ty1"/>
    <property type="match status" value="1"/>
</dbReference>
<dbReference type="SUPFAM" id="SSF56672">
    <property type="entry name" value="DNA/RNA polymerases"/>
    <property type="match status" value="1"/>
</dbReference>
<dbReference type="Proteomes" id="UP001151760">
    <property type="component" value="Unassembled WGS sequence"/>
</dbReference>
<feature type="domain" description="CCHC-type" evidence="4">
    <location>
        <begin position="207"/>
        <end position="221"/>
    </location>
</feature>
<name>A0ABQ4Z9Q1_9ASTR</name>
<feature type="region of interest" description="Disordered" evidence="3">
    <location>
        <begin position="786"/>
        <end position="819"/>
    </location>
</feature>
<keyword evidence="2" id="KW-0175">Coiled coil</keyword>
<sequence length="1211" mass="136700">MDSESTNLTTTTKLLVLKPGDYESWRFRIKQYIQCLATTEEKIKKRNDEKARSTLLMALPNEHQLKFNQYPDAKSLLDAIEKRFGSNEATKKTKKNLLKQQYENFSTSSTELLDQTFDLLQKLRNKADLGTLSMDDLYNNLKVYEIEVKGAANSSSNTKNMAFMSSGTNNSRSTNEGVNTAQRRKTGRNLTIKGSETASFDTSKVECYNCHKKGHCATECRTPRNQEQRNRESTRRSVAMETASDKALVSCDGLGGYDWSDQAAEGPNYALMAYSTSSSDFEDLDRFELRATSYKGGVASLEERLTFYKGNEIIFCDDIAVLKRDIIIKDLEINHLKKKLESVTKENDSIQLNVNKLENASKNLDKLLECQVTDMCKKGLGFESYNVVPPPHTGRFLPLKPDLPFSNIEKISDKSSESVDSSKTVTSVKELSKEVRKNDDAPIIEDWVSDDDSEDEVLTQPKEEKITVKPSVAKVDVVKPKKQEIKARKPVSFDHLQVNCNYHQGIVQPALNYKNRRVNAVKRKVNTAKSTIVTYTNSTNRVSAASLKVTTARLNAAVLNVVKGKRTDLQDKGVIDCGCSRHKTRNMSYLTDFEEIDEGYVAFGGSRKGGKITGRARTPQQNGVAERRNRTLIEAARTMLADSKLPTTFRAEVVNTACYVQNRVLVVKPHNKTPYELFMADEGFFIGYSLNSKAFRVFNSKTRIMEESLNIRFLENKPNVVGSGPDWLFDIDALTRIMNYEPIVAGTQSNGFAGIKASVNAGQPSKETEPIRNYILLPLWVDDPPIDSTPKSSEDTGFKPLSDDKKKDDDDPGKRCTNNVTTVSSTVNAVGSNADDASTRKVQNDQDMHALEVDSIPVDDEYEFLEADMNNLDSTIQVNPTHTTRIHKDHPLDQVIRDVQAPAQTRQMTKNLEEYGLVTTLRQRINPSWIEAMQEELLQFRLQEVWTLVELPNGKEQLNCGVSNGYGKIKKEVYVCQPLGFEDPDFQDRVYKVEKALYGLHQAPRAWYATLSTYLLDNGFQRGMIDKTLFIKRYKSDILLQKNDGIFISQDKYVAEILKKFRFKDVKSASTPFEKGKPLLKDVDGEDVDVHLYRSMIGSLMYLTSSRPDIMFAVCACARYQVTPKESHLHAMKRIFRYLKGQPRLGLWYLKDSTFDLVAYTDSDYAGASLDRKLTTGGCQFLRCRLISWQCKKQTVVANSTTEAEYVAASS</sequence>
<dbReference type="InterPro" id="IPR057670">
    <property type="entry name" value="SH3_retrovirus"/>
</dbReference>
<dbReference type="PANTHER" id="PTHR11439">
    <property type="entry name" value="GAG-POL-RELATED RETROTRANSPOSON"/>
    <property type="match status" value="1"/>
</dbReference>
<dbReference type="InterPro" id="IPR001584">
    <property type="entry name" value="Integrase_cat-core"/>
</dbReference>